<dbReference type="InterPro" id="IPR046960">
    <property type="entry name" value="PPR_At4g14850-like_plant"/>
</dbReference>
<dbReference type="Proteomes" id="UP000008827">
    <property type="component" value="Chromosome 18"/>
</dbReference>
<evidence type="ECO:0000313" key="4">
    <source>
        <dbReference type="EMBL" id="KRG98951.1"/>
    </source>
</evidence>
<dbReference type="NCBIfam" id="TIGR00756">
    <property type="entry name" value="PPR"/>
    <property type="match status" value="1"/>
</dbReference>
<dbReference type="GO" id="GO:1900865">
    <property type="term" value="P:chloroplast RNA modification"/>
    <property type="evidence" value="ECO:0000318"/>
    <property type="project" value="GO_Central"/>
</dbReference>
<keyword evidence="6" id="KW-1185">Reference proteome</keyword>
<dbReference type="HOGENOM" id="CLU_1317448_0_0_1"/>
<dbReference type="PROSITE" id="PS51375">
    <property type="entry name" value="PPR"/>
    <property type="match status" value="1"/>
</dbReference>
<evidence type="ECO:0000256" key="3">
    <source>
        <dbReference type="SAM" id="Phobius"/>
    </source>
</evidence>
<evidence type="ECO:0000313" key="6">
    <source>
        <dbReference type="Proteomes" id="UP000008827"/>
    </source>
</evidence>
<reference evidence="4 5" key="1">
    <citation type="journal article" date="2010" name="Nature">
        <title>Genome sequence of the palaeopolyploid soybean.</title>
        <authorList>
            <person name="Schmutz J."/>
            <person name="Cannon S.B."/>
            <person name="Schlueter J."/>
            <person name="Ma J."/>
            <person name="Mitros T."/>
            <person name="Nelson W."/>
            <person name="Hyten D.L."/>
            <person name="Song Q."/>
            <person name="Thelen J.J."/>
            <person name="Cheng J."/>
            <person name="Xu D."/>
            <person name="Hellsten U."/>
            <person name="May G.D."/>
            <person name="Yu Y."/>
            <person name="Sakurai T."/>
            <person name="Umezawa T."/>
            <person name="Bhattacharyya M.K."/>
            <person name="Sandhu D."/>
            <person name="Valliyodan B."/>
            <person name="Lindquist E."/>
            <person name="Peto M."/>
            <person name="Grant D."/>
            <person name="Shu S."/>
            <person name="Goodstein D."/>
            <person name="Barry K."/>
            <person name="Futrell-Griggs M."/>
            <person name="Abernathy B."/>
            <person name="Du J."/>
            <person name="Tian Z."/>
            <person name="Zhu L."/>
            <person name="Gill N."/>
            <person name="Joshi T."/>
            <person name="Libault M."/>
            <person name="Sethuraman A."/>
            <person name="Zhang X.-C."/>
            <person name="Shinozaki K."/>
            <person name="Nguyen H.T."/>
            <person name="Wing R.A."/>
            <person name="Cregan P."/>
            <person name="Specht J."/>
            <person name="Grimwood J."/>
            <person name="Rokhsar D."/>
            <person name="Stacey G."/>
            <person name="Shoemaker R.C."/>
            <person name="Jackson S.A."/>
        </authorList>
    </citation>
    <scope>NUCLEOTIDE SEQUENCE</scope>
    <source>
        <strain evidence="5">cv. Williams 82</strain>
        <tissue evidence="4">Callus</tissue>
    </source>
</reference>
<dbReference type="GO" id="GO:0003723">
    <property type="term" value="F:RNA binding"/>
    <property type="evidence" value="ECO:0007669"/>
    <property type="project" value="InterPro"/>
</dbReference>
<evidence type="ECO:0008006" key="7">
    <source>
        <dbReference type="Google" id="ProtNLM"/>
    </source>
</evidence>
<organism evidence="4">
    <name type="scientific">Glycine max</name>
    <name type="common">Soybean</name>
    <name type="synonym">Glycine hispida</name>
    <dbReference type="NCBI Taxonomy" id="3847"/>
    <lineage>
        <taxon>Eukaryota</taxon>
        <taxon>Viridiplantae</taxon>
        <taxon>Streptophyta</taxon>
        <taxon>Embryophyta</taxon>
        <taxon>Tracheophyta</taxon>
        <taxon>Spermatophyta</taxon>
        <taxon>Magnoliopsida</taxon>
        <taxon>eudicotyledons</taxon>
        <taxon>Gunneridae</taxon>
        <taxon>Pentapetalae</taxon>
        <taxon>rosids</taxon>
        <taxon>fabids</taxon>
        <taxon>Fabales</taxon>
        <taxon>Fabaceae</taxon>
        <taxon>Papilionoideae</taxon>
        <taxon>50 kb inversion clade</taxon>
        <taxon>NPAAA clade</taxon>
        <taxon>indigoferoid/millettioid clade</taxon>
        <taxon>Phaseoleae</taxon>
        <taxon>Glycine</taxon>
        <taxon>Glycine subgen. Soja</taxon>
    </lineage>
</organism>
<accession>K7MR95</accession>
<name>K7MR95_SOYBN</name>
<dbReference type="STRING" id="3847.K7MR95"/>
<dbReference type="PANTHER" id="PTHR47926">
    <property type="entry name" value="PENTATRICOPEPTIDE REPEAT-CONTAINING PROTEIN"/>
    <property type="match status" value="1"/>
</dbReference>
<sequence length="209" mass="23497">MNNANCPKESLHSVSNGNLRWILSVFEVAVLQGIILTAILGVHLNCHLALTLMPSTSFAKWFGSTFWLITMQSLRFMGFFEIWVGFWIGALRSSWLTCDIDEAQALFDGVRVKDVSTYNSMIGGLALHRKSIEAVELFSEMLKERVRPNDGGLVDLGGEIFESMEMIHGIEPEVEHYGCIVDILSRVDYILQTNFTNEHVACPIMINKP</sequence>
<dbReference type="eggNOG" id="KOG4197">
    <property type="taxonomic scope" value="Eukaryota"/>
</dbReference>
<dbReference type="InParanoid" id="K7MR95"/>
<dbReference type="Pfam" id="PF13041">
    <property type="entry name" value="PPR_2"/>
    <property type="match status" value="1"/>
</dbReference>
<dbReference type="Gene3D" id="1.25.40.10">
    <property type="entry name" value="Tetratricopeptide repeat domain"/>
    <property type="match status" value="1"/>
</dbReference>
<dbReference type="GO" id="GO:0009507">
    <property type="term" value="C:chloroplast"/>
    <property type="evidence" value="ECO:0000318"/>
    <property type="project" value="GO_Central"/>
</dbReference>
<keyword evidence="1" id="KW-0677">Repeat</keyword>
<dbReference type="PaxDb" id="3847-GLYMA18G13150.1"/>
<gene>
    <name evidence="4" type="ORF">GLYMA_18G109400</name>
</gene>
<dbReference type="EMBL" id="CM000851">
    <property type="protein sequence ID" value="KRG98951.1"/>
    <property type="molecule type" value="Genomic_DNA"/>
</dbReference>
<keyword evidence="3" id="KW-0472">Membrane</keyword>
<keyword evidence="3" id="KW-1133">Transmembrane helix</keyword>
<proteinExistence type="predicted"/>
<dbReference type="Gramene" id="KRG98951">
    <property type="protein sequence ID" value="KRG98951"/>
    <property type="gene ID" value="GLYMA_18G109400"/>
</dbReference>
<protein>
    <recommendedName>
        <fullName evidence="7">Pentatricopeptide repeat-containing protein</fullName>
    </recommendedName>
</protein>
<dbReference type="AlphaFoldDB" id="K7MR95"/>
<dbReference type="InterPro" id="IPR002885">
    <property type="entry name" value="PPR_rpt"/>
</dbReference>
<evidence type="ECO:0000313" key="5">
    <source>
        <dbReference type="EnsemblPlants" id="KRG98951"/>
    </source>
</evidence>
<feature type="repeat" description="PPR" evidence="2">
    <location>
        <begin position="114"/>
        <end position="148"/>
    </location>
</feature>
<evidence type="ECO:0000256" key="2">
    <source>
        <dbReference type="PROSITE-ProRule" id="PRU00708"/>
    </source>
</evidence>
<dbReference type="SMR" id="K7MR95"/>
<keyword evidence="3" id="KW-0812">Transmembrane</keyword>
<reference evidence="5" key="2">
    <citation type="submission" date="2018-02" db="UniProtKB">
        <authorList>
            <consortium name="EnsemblPlants"/>
        </authorList>
    </citation>
    <scope>IDENTIFICATION</scope>
    <source>
        <strain evidence="5">Williams 82</strain>
    </source>
</reference>
<dbReference type="EnsemblPlants" id="KRG98951">
    <property type="protein sequence ID" value="KRG98951"/>
    <property type="gene ID" value="GLYMA_18G109400"/>
</dbReference>
<reference evidence="4" key="3">
    <citation type="submission" date="2018-07" db="EMBL/GenBank/DDBJ databases">
        <title>WGS assembly of Glycine max.</title>
        <authorList>
            <person name="Schmutz J."/>
            <person name="Cannon S."/>
            <person name="Schlueter J."/>
            <person name="Ma J."/>
            <person name="Mitros T."/>
            <person name="Nelson W."/>
            <person name="Hyten D."/>
            <person name="Song Q."/>
            <person name="Thelen J."/>
            <person name="Cheng J."/>
            <person name="Xu D."/>
            <person name="Hellsten U."/>
            <person name="May G."/>
            <person name="Yu Y."/>
            <person name="Sakurai T."/>
            <person name="Umezawa T."/>
            <person name="Bhattacharyya M."/>
            <person name="Sandhu D."/>
            <person name="Valliyodan B."/>
            <person name="Lindquist E."/>
            <person name="Peto M."/>
            <person name="Grant D."/>
            <person name="Shu S."/>
            <person name="Goodstein D."/>
            <person name="Barry K."/>
            <person name="Futrell-Griggs M."/>
            <person name="Abernathy B."/>
            <person name="Du J."/>
            <person name="Tian Z."/>
            <person name="Zhu L."/>
            <person name="Gill N."/>
            <person name="Joshi T."/>
            <person name="Libault M."/>
            <person name="Sethuraman A."/>
            <person name="Zhang X."/>
            <person name="Shinozaki K."/>
            <person name="Nguyen H."/>
            <person name="Wing R."/>
            <person name="Cregan P."/>
            <person name="Specht J."/>
            <person name="Grimwood J."/>
            <person name="Rokhsar D."/>
            <person name="Stacey G."/>
            <person name="Shoemaker R."/>
            <person name="Jackson S."/>
        </authorList>
    </citation>
    <scope>NUCLEOTIDE SEQUENCE</scope>
    <source>
        <tissue evidence="4">Callus</tissue>
    </source>
</reference>
<feature type="transmembrane region" description="Helical" evidence="3">
    <location>
        <begin position="21"/>
        <end position="44"/>
    </location>
</feature>
<dbReference type="InterPro" id="IPR011990">
    <property type="entry name" value="TPR-like_helical_dom_sf"/>
</dbReference>
<evidence type="ECO:0000256" key="1">
    <source>
        <dbReference type="ARBA" id="ARBA00022737"/>
    </source>
</evidence>
<feature type="transmembrane region" description="Helical" evidence="3">
    <location>
        <begin position="64"/>
        <end position="88"/>
    </location>
</feature>